<organism evidence="1 2">
    <name type="scientific">Portunus trituberculatus</name>
    <name type="common">Swimming crab</name>
    <name type="synonym">Neptunus trituberculatus</name>
    <dbReference type="NCBI Taxonomy" id="210409"/>
    <lineage>
        <taxon>Eukaryota</taxon>
        <taxon>Metazoa</taxon>
        <taxon>Ecdysozoa</taxon>
        <taxon>Arthropoda</taxon>
        <taxon>Crustacea</taxon>
        <taxon>Multicrustacea</taxon>
        <taxon>Malacostraca</taxon>
        <taxon>Eumalacostraca</taxon>
        <taxon>Eucarida</taxon>
        <taxon>Decapoda</taxon>
        <taxon>Pleocyemata</taxon>
        <taxon>Brachyura</taxon>
        <taxon>Eubrachyura</taxon>
        <taxon>Portunoidea</taxon>
        <taxon>Portunidae</taxon>
        <taxon>Portuninae</taxon>
        <taxon>Portunus</taxon>
    </lineage>
</organism>
<reference evidence="1 2" key="1">
    <citation type="submission" date="2019-05" db="EMBL/GenBank/DDBJ databases">
        <title>Another draft genome of Portunus trituberculatus and its Hox gene families provides insights of decapod evolution.</title>
        <authorList>
            <person name="Jeong J.-H."/>
            <person name="Song I."/>
            <person name="Kim S."/>
            <person name="Choi T."/>
            <person name="Kim D."/>
            <person name="Ryu S."/>
            <person name="Kim W."/>
        </authorList>
    </citation>
    <scope>NUCLEOTIDE SEQUENCE [LARGE SCALE GENOMIC DNA]</scope>
    <source>
        <tissue evidence="1">Muscle</tissue>
    </source>
</reference>
<dbReference type="EMBL" id="VSRR010002304">
    <property type="protein sequence ID" value="MPC30707.1"/>
    <property type="molecule type" value="Genomic_DNA"/>
</dbReference>
<sequence>MPRKTTTCSYKQPTCLEGAGTGPASRKCSTYKGRLRGKANGCYLYSRRGQSDKDGSAGVFLRRSAVHGGRASRRQHHDQTPAVNLGHRIITVDVSILACSARELGGSWVTGASGGGIWEGCEARPEIRAGGVSWLLDVSSSSITLLSL</sequence>
<evidence type="ECO:0000313" key="1">
    <source>
        <dbReference type="EMBL" id="MPC30707.1"/>
    </source>
</evidence>
<proteinExistence type="predicted"/>
<gene>
    <name evidence="1" type="ORF">E2C01_023977</name>
</gene>
<accession>A0A5B7EBE0</accession>
<evidence type="ECO:0000313" key="2">
    <source>
        <dbReference type="Proteomes" id="UP000324222"/>
    </source>
</evidence>
<protein>
    <submittedName>
        <fullName evidence="1">Uncharacterized protein</fullName>
    </submittedName>
</protein>
<dbReference type="Proteomes" id="UP000324222">
    <property type="component" value="Unassembled WGS sequence"/>
</dbReference>
<comment type="caution">
    <text evidence="1">The sequence shown here is derived from an EMBL/GenBank/DDBJ whole genome shotgun (WGS) entry which is preliminary data.</text>
</comment>
<name>A0A5B7EBE0_PORTR</name>
<dbReference type="AlphaFoldDB" id="A0A5B7EBE0"/>
<keyword evidence="2" id="KW-1185">Reference proteome</keyword>